<dbReference type="GO" id="GO:0005743">
    <property type="term" value="C:mitochondrial inner membrane"/>
    <property type="evidence" value="ECO:0007669"/>
    <property type="project" value="TreeGrafter"/>
</dbReference>
<keyword evidence="2" id="KW-0067">ATP-binding</keyword>
<dbReference type="InterPro" id="IPR039421">
    <property type="entry name" value="Type_1_exporter"/>
</dbReference>
<dbReference type="PROSITE" id="PS50893">
    <property type="entry name" value="ABC_TRANSPORTER_2"/>
    <property type="match status" value="1"/>
</dbReference>
<dbReference type="EMBL" id="AUPL01005066">
    <property type="protein sequence ID" value="ESL07249.1"/>
    <property type="molecule type" value="Genomic_DNA"/>
</dbReference>
<evidence type="ECO:0000313" key="4">
    <source>
        <dbReference type="EMBL" id="ESL07249.1"/>
    </source>
</evidence>
<keyword evidence="5" id="KW-1185">Reference proteome</keyword>
<dbReference type="GO" id="GO:0015421">
    <property type="term" value="F:ABC-type oligopeptide transporter activity"/>
    <property type="evidence" value="ECO:0007669"/>
    <property type="project" value="TreeGrafter"/>
</dbReference>
<protein>
    <submittedName>
        <fullName evidence="4">ABC transporter</fullName>
    </submittedName>
</protein>
<evidence type="ECO:0000256" key="2">
    <source>
        <dbReference type="ARBA" id="ARBA00022840"/>
    </source>
</evidence>
<dbReference type="GO" id="GO:0016887">
    <property type="term" value="F:ATP hydrolysis activity"/>
    <property type="evidence" value="ECO:0007669"/>
    <property type="project" value="InterPro"/>
</dbReference>
<name>A0A061IX38_TRYRA</name>
<dbReference type="AlphaFoldDB" id="A0A061IX38"/>
<dbReference type="Gene3D" id="3.40.50.300">
    <property type="entry name" value="P-loop containing nucleotide triphosphate hydrolases"/>
    <property type="match status" value="1"/>
</dbReference>
<dbReference type="InterPro" id="IPR003439">
    <property type="entry name" value="ABC_transporter-like_ATP-bd"/>
</dbReference>
<dbReference type="InterPro" id="IPR003593">
    <property type="entry name" value="AAA+_ATPase"/>
</dbReference>
<comment type="caution">
    <text evidence="4">The sequence shown here is derived from an EMBL/GenBank/DDBJ whole genome shotgun (WGS) entry which is preliminary data.</text>
</comment>
<sequence length="1243" mass="139621">MGGYGWKELHHPNALLCSITLSLSLAVVVRWLIDRWGSPMRLRNRVILLCTVRKIVQDWEEPCLREVEKQMSASAIGEAHDRPLFRSHEESGKVKSNTAPFHGVVCSMAYAPAVNLSQWLRLWRVGRHLCASVVEDMLLLQRLGYIIKFVAFRRLTLMAEARYYATLWHRALYEDDGEKMGIGTPVPRMPSWLVGQRPFWILPLSRTDSGSFLCLPLSYFPVETILTSTAEETWIRDLVDVLPLLTEEVSVRFIPDMLRTMRTLRLLRRLVQWKFPLQWQRLWNEIDRLFLTYAAPLAREQLQRREAACRRFYEEKLFEGVELVTGEGVDMEDRETDLFSLKRRRRNRRVGCDVLLRDAADSRRLQVLLRLRSLSHAARVVINLIAPQSNFFAEWMLFTFLSSATSNVGREQILMEFSGHVIWGSLAAIVKAVMWSLDDAVKAKICTLLRTELHYELNVKLATADEAFLRRCIEGGITGRDNPVEKSSAYAEHVASQILGQFDYEQQRFMARVAVVLFSMWRREACVAVFAAIVAMFDYHATAYALSCWLGIAVSKELDHELTRMEEEGTPPSEPRYGLRLMLDVLAEAEGRKEEDMHRRYRLKTTCHPCLALIVCGGTFVLDWPVSARPQPGDKCEVTALQHLKLLEIFLDEVINYGSYALATKEELPVARQNVGLNSLVQSLKQNAAFVRGFVLNTAAVQASGAPVANVVGRSESGQGHVMDRNTEVIMHPEEIALLDDPQGMRHIPQTLSFDDVFDKPSRFILRQLGLETVFAYTAATAVKLRGCRSIKESLVDFVSGPFHNVFARTFVQLMEFTERVFFYAAFSPAVKLPWLSWPIVRQLSSVVSCGTEDLRVAMNAIDGLSTVSLWGRMSGYRVALKEYGDYNFGPPFCLAMQLSRHLPTNLHDASPIHYAPLLVKRRQAWSREIQAHSKLEVDNIGRIVGGFSLLRTIAFCGVYFVYPQLHHCVQDGSLQPTLSNITAEFPAGHITAIIGPTGSGKSTVISLIKRMYDPVPYVHVNEACDAWCDSRALVKVLRQCLCASLPIPTEETAENIILLDGIPIGCFSTSYLRSAIGMLEQAPCIFEELTYLQNFSLFAPGVSMEEVVAVTKLCGCDRFVESCALAYEGLVGPLSAGEKQRLALARAMLIGCKGSGVFLFDEPTARLDGHNESLVEEAIEGLLGPPHSATILVVSHRLSTLRSATYAVVLDGGRLEFHGLLKGAAASSHYVQRAVEAQDLHD</sequence>
<dbReference type="SUPFAM" id="SSF52540">
    <property type="entry name" value="P-loop containing nucleoside triphosphate hydrolases"/>
    <property type="match status" value="1"/>
</dbReference>
<dbReference type="OrthoDB" id="6500128at2759"/>
<evidence type="ECO:0000256" key="1">
    <source>
        <dbReference type="ARBA" id="ARBA00022741"/>
    </source>
</evidence>
<reference evidence="4 5" key="1">
    <citation type="submission" date="2013-07" db="EMBL/GenBank/DDBJ databases">
        <authorList>
            <person name="Stoco P.H."/>
            <person name="Wagner G."/>
            <person name="Gerber A."/>
            <person name="Zaha A."/>
            <person name="Thompson C."/>
            <person name="Bartholomeu D.C."/>
            <person name="Luckemeyer D.D."/>
            <person name="Bahia D."/>
            <person name="Loreto E."/>
            <person name="Prestes E.B."/>
            <person name="Lima F.M."/>
            <person name="Rodrigues-Luiz G."/>
            <person name="Vallejo G.A."/>
            <person name="Filho J.F."/>
            <person name="Monteiro K.M."/>
            <person name="Tyler K.M."/>
            <person name="de Almeida L.G."/>
            <person name="Ortiz M.F."/>
            <person name="Siervo M.A."/>
            <person name="de Moraes M.H."/>
            <person name="Cunha O.L."/>
            <person name="Mendonca-Neto R."/>
            <person name="Silva R."/>
            <person name="Teixeira S.M."/>
            <person name="Murta S.M."/>
            <person name="Sincero T.C."/>
            <person name="Mendes T.A."/>
            <person name="Urmenyi T.P."/>
            <person name="Silva V.G."/>
            <person name="da Rocha W.D."/>
            <person name="Andersson B."/>
            <person name="Romanha A.J."/>
            <person name="Steindel M."/>
            <person name="de Vasconcelos A.T."/>
            <person name="Grisard E.C."/>
        </authorList>
    </citation>
    <scope>NUCLEOTIDE SEQUENCE [LARGE SCALE GENOMIC DNA]</scope>
    <source>
        <strain evidence="4 5">SC58</strain>
    </source>
</reference>
<dbReference type="GO" id="GO:0005524">
    <property type="term" value="F:ATP binding"/>
    <property type="evidence" value="ECO:0007669"/>
    <property type="project" value="UniProtKB-KW"/>
</dbReference>
<dbReference type="VEuPathDB" id="TriTrypDB:TRSC58_05066"/>
<dbReference type="PANTHER" id="PTHR43394:SF1">
    <property type="entry name" value="ATP-BINDING CASSETTE SUB-FAMILY B MEMBER 10, MITOCHONDRIAL"/>
    <property type="match status" value="1"/>
</dbReference>
<dbReference type="PROSITE" id="PS00211">
    <property type="entry name" value="ABC_TRANSPORTER_1"/>
    <property type="match status" value="1"/>
</dbReference>
<dbReference type="Proteomes" id="UP000031737">
    <property type="component" value="Unassembled WGS sequence"/>
</dbReference>
<feature type="domain" description="ABC transporter" evidence="3">
    <location>
        <begin position="954"/>
        <end position="1238"/>
    </location>
</feature>
<dbReference type="InterPro" id="IPR027417">
    <property type="entry name" value="P-loop_NTPase"/>
</dbReference>
<dbReference type="InterPro" id="IPR017871">
    <property type="entry name" value="ABC_transporter-like_CS"/>
</dbReference>
<dbReference type="SMART" id="SM00382">
    <property type="entry name" value="AAA"/>
    <property type="match status" value="1"/>
</dbReference>
<keyword evidence="1" id="KW-0547">Nucleotide-binding</keyword>
<accession>A0A061IX38</accession>
<dbReference type="GO" id="GO:0090374">
    <property type="term" value="P:oligopeptide export from mitochondrion"/>
    <property type="evidence" value="ECO:0007669"/>
    <property type="project" value="TreeGrafter"/>
</dbReference>
<evidence type="ECO:0000259" key="3">
    <source>
        <dbReference type="PROSITE" id="PS50893"/>
    </source>
</evidence>
<proteinExistence type="predicted"/>
<organism evidence="4 5">
    <name type="scientific">Trypanosoma rangeli SC58</name>
    <dbReference type="NCBI Taxonomy" id="429131"/>
    <lineage>
        <taxon>Eukaryota</taxon>
        <taxon>Discoba</taxon>
        <taxon>Euglenozoa</taxon>
        <taxon>Kinetoplastea</taxon>
        <taxon>Metakinetoplastina</taxon>
        <taxon>Trypanosomatida</taxon>
        <taxon>Trypanosomatidae</taxon>
        <taxon>Trypanosoma</taxon>
        <taxon>Herpetosoma</taxon>
    </lineage>
</organism>
<dbReference type="PANTHER" id="PTHR43394">
    <property type="entry name" value="ATP-DEPENDENT PERMEASE MDL1, MITOCHONDRIAL"/>
    <property type="match status" value="1"/>
</dbReference>
<evidence type="ECO:0000313" key="5">
    <source>
        <dbReference type="Proteomes" id="UP000031737"/>
    </source>
</evidence>
<dbReference type="Pfam" id="PF00005">
    <property type="entry name" value="ABC_tran"/>
    <property type="match status" value="1"/>
</dbReference>
<gene>
    <name evidence="4" type="ORF">TRSC58_05066</name>
</gene>